<dbReference type="PROSITE" id="PS00061">
    <property type="entry name" value="ADH_SHORT"/>
    <property type="match status" value="1"/>
</dbReference>
<feature type="domain" description="Ketoreductase" evidence="4">
    <location>
        <begin position="5"/>
        <end position="182"/>
    </location>
</feature>
<evidence type="ECO:0000256" key="1">
    <source>
        <dbReference type="ARBA" id="ARBA00006484"/>
    </source>
</evidence>
<dbReference type="GO" id="GO:0016020">
    <property type="term" value="C:membrane"/>
    <property type="evidence" value="ECO:0007669"/>
    <property type="project" value="TreeGrafter"/>
</dbReference>
<dbReference type="InterPro" id="IPR057326">
    <property type="entry name" value="KR_dom"/>
</dbReference>
<dbReference type="PRINTS" id="PR00080">
    <property type="entry name" value="SDRFAMILY"/>
</dbReference>
<gene>
    <name evidence="5" type="ORF">OM076_29710</name>
</gene>
<dbReference type="AlphaFoldDB" id="A0A9X3MX63"/>
<dbReference type="CDD" id="cd05233">
    <property type="entry name" value="SDR_c"/>
    <property type="match status" value="1"/>
</dbReference>
<dbReference type="Proteomes" id="UP001149140">
    <property type="component" value="Unassembled WGS sequence"/>
</dbReference>
<dbReference type="Pfam" id="PF00106">
    <property type="entry name" value="adh_short"/>
    <property type="match status" value="1"/>
</dbReference>
<dbReference type="PANTHER" id="PTHR44196:SF2">
    <property type="entry name" value="SHORT-CHAIN DEHYDROGENASE-RELATED"/>
    <property type="match status" value="1"/>
</dbReference>
<evidence type="ECO:0000313" key="5">
    <source>
        <dbReference type="EMBL" id="MDA0164484.1"/>
    </source>
</evidence>
<dbReference type="PANTHER" id="PTHR44196">
    <property type="entry name" value="DEHYDROGENASE/REDUCTASE SDR FAMILY MEMBER 7B"/>
    <property type="match status" value="1"/>
</dbReference>
<name>A0A9X3MX63_9ACTN</name>
<proteinExistence type="inferred from homology"/>
<dbReference type="EMBL" id="JAPDOD010000034">
    <property type="protein sequence ID" value="MDA0164484.1"/>
    <property type="molecule type" value="Genomic_DNA"/>
</dbReference>
<organism evidence="5 6">
    <name type="scientific">Solirubrobacter ginsenosidimutans</name>
    <dbReference type="NCBI Taxonomy" id="490573"/>
    <lineage>
        <taxon>Bacteria</taxon>
        <taxon>Bacillati</taxon>
        <taxon>Actinomycetota</taxon>
        <taxon>Thermoleophilia</taxon>
        <taxon>Solirubrobacterales</taxon>
        <taxon>Solirubrobacteraceae</taxon>
        <taxon>Solirubrobacter</taxon>
    </lineage>
</organism>
<dbReference type="GO" id="GO:0016491">
    <property type="term" value="F:oxidoreductase activity"/>
    <property type="evidence" value="ECO:0007669"/>
    <property type="project" value="UniProtKB-KW"/>
</dbReference>
<evidence type="ECO:0000313" key="6">
    <source>
        <dbReference type="Proteomes" id="UP001149140"/>
    </source>
</evidence>
<comment type="similarity">
    <text evidence="1 3">Belongs to the short-chain dehydrogenases/reductases (SDR) family.</text>
</comment>
<evidence type="ECO:0000256" key="2">
    <source>
        <dbReference type="ARBA" id="ARBA00023002"/>
    </source>
</evidence>
<evidence type="ECO:0000259" key="4">
    <source>
        <dbReference type="SMART" id="SM00822"/>
    </source>
</evidence>
<dbReference type="InterPro" id="IPR020904">
    <property type="entry name" value="Sc_DH/Rdtase_CS"/>
</dbReference>
<dbReference type="PRINTS" id="PR00081">
    <property type="entry name" value="GDHRDH"/>
</dbReference>
<dbReference type="SMART" id="SM00822">
    <property type="entry name" value="PKS_KR"/>
    <property type="match status" value="1"/>
</dbReference>
<evidence type="ECO:0000256" key="3">
    <source>
        <dbReference type="RuleBase" id="RU000363"/>
    </source>
</evidence>
<keyword evidence="6" id="KW-1185">Reference proteome</keyword>
<keyword evidence="2" id="KW-0560">Oxidoreductase</keyword>
<accession>A0A9X3MX63</accession>
<sequence>MTSNGTALITGASAGLGAAYADRLAKRGYDLVLVARGEDKLRELAATLPGNAEVITADLTVDADLARVEERLRGEDVSLLVNNAGMGWVSPVVDADLTDLGRVIDLNVTAFTRLDQVAAKAFAARGAGTIINVGSVVGTVLQLPGMATYAATKAYVVTFTQVLAAELAETGVRVQAVMPGAVATELWDKSGYPLSNLDGDTVMTVDDAVDAALAGLDAGELITIPSLPDAAHWDAFEAARLTLAPNMSRREPAERYRLSVSGSRP</sequence>
<protein>
    <submittedName>
        <fullName evidence="5">SDR family oxidoreductase</fullName>
    </submittedName>
</protein>
<dbReference type="InterPro" id="IPR002347">
    <property type="entry name" value="SDR_fam"/>
</dbReference>
<comment type="caution">
    <text evidence="5">The sequence shown here is derived from an EMBL/GenBank/DDBJ whole genome shotgun (WGS) entry which is preliminary data.</text>
</comment>
<dbReference type="PIRSF" id="PIRSF000126">
    <property type="entry name" value="11-beta-HSD1"/>
    <property type="match status" value="1"/>
</dbReference>
<reference evidence="5" key="1">
    <citation type="submission" date="2022-10" db="EMBL/GenBank/DDBJ databases">
        <title>The WGS of Solirubrobacter ginsenosidimutans DSM 21036.</title>
        <authorList>
            <person name="Jiang Z."/>
        </authorList>
    </citation>
    <scope>NUCLEOTIDE SEQUENCE</scope>
    <source>
        <strain evidence="5">DSM 21036</strain>
    </source>
</reference>
<dbReference type="InterPro" id="IPR036291">
    <property type="entry name" value="NAD(P)-bd_dom_sf"/>
</dbReference>
<dbReference type="Gene3D" id="3.40.50.720">
    <property type="entry name" value="NAD(P)-binding Rossmann-like Domain"/>
    <property type="match status" value="1"/>
</dbReference>
<dbReference type="RefSeq" id="WP_270043737.1">
    <property type="nucleotide sequence ID" value="NZ_JAPDOD010000034.1"/>
</dbReference>
<dbReference type="SUPFAM" id="SSF51735">
    <property type="entry name" value="NAD(P)-binding Rossmann-fold domains"/>
    <property type="match status" value="1"/>
</dbReference>